<sequence>MINVPEWVRFIAQDSDGSWWGYSVEPLENHRGWYENELGRNVKLIKTAPVEQWRKCLFSYNSK</sequence>
<evidence type="ECO:0000313" key="2">
    <source>
        <dbReference type="Proteomes" id="UP000254266"/>
    </source>
</evidence>
<protein>
    <submittedName>
        <fullName evidence="1">Uncharacterized protein</fullName>
    </submittedName>
</protein>
<name>A0A370DCZ7_9GAMM</name>
<evidence type="ECO:0000313" key="1">
    <source>
        <dbReference type="EMBL" id="RDH82751.1"/>
    </source>
</evidence>
<dbReference type="AlphaFoldDB" id="A0A370DCZ7"/>
<accession>A0A370DCZ7</accession>
<dbReference type="EMBL" id="QFXC01000011">
    <property type="protein sequence ID" value="RDH82751.1"/>
    <property type="molecule type" value="Genomic_DNA"/>
</dbReference>
<reference evidence="1 2" key="1">
    <citation type="journal article" date="2018" name="ISME J.">
        <title>Endosymbiont genomes yield clues of tubeworm success.</title>
        <authorList>
            <person name="Li Y."/>
            <person name="Liles M.R."/>
            <person name="Halanych K.M."/>
        </authorList>
    </citation>
    <scope>NUCLEOTIDE SEQUENCE [LARGE SCALE GENOMIC DNA]</scope>
    <source>
        <strain evidence="1">A1464</strain>
    </source>
</reference>
<organism evidence="1 2">
    <name type="scientific">endosymbiont of Galathealinum brachiosum</name>
    <dbReference type="NCBI Taxonomy" id="2200906"/>
    <lineage>
        <taxon>Bacteria</taxon>
        <taxon>Pseudomonadati</taxon>
        <taxon>Pseudomonadota</taxon>
        <taxon>Gammaproteobacteria</taxon>
        <taxon>sulfur-oxidizing symbionts</taxon>
    </lineage>
</organism>
<gene>
    <name evidence="1" type="ORF">DIZ80_10765</name>
</gene>
<dbReference type="Proteomes" id="UP000254266">
    <property type="component" value="Unassembled WGS sequence"/>
</dbReference>
<keyword evidence="2" id="KW-1185">Reference proteome</keyword>
<proteinExistence type="predicted"/>
<comment type="caution">
    <text evidence="1">The sequence shown here is derived from an EMBL/GenBank/DDBJ whole genome shotgun (WGS) entry which is preliminary data.</text>
</comment>